<evidence type="ECO:0000259" key="8">
    <source>
        <dbReference type="PROSITE" id="PS50830"/>
    </source>
</evidence>
<dbReference type="PANTHER" id="PTHR12302:SF2">
    <property type="entry name" value="STAPHYLOCOCCAL NUCLEASE DOMAIN-CONTAINING PROTEIN 1"/>
    <property type="match status" value="1"/>
</dbReference>
<evidence type="ECO:0000256" key="4">
    <source>
        <dbReference type="ARBA" id="ARBA00022737"/>
    </source>
</evidence>
<keyword evidence="4" id="KW-0677">Repeat</keyword>
<gene>
    <name evidence="9" type="ORF">BCR42DRAFT_348707</name>
</gene>
<dbReference type="InterPro" id="IPR002999">
    <property type="entry name" value="Tudor"/>
</dbReference>
<dbReference type="Pfam" id="PF00565">
    <property type="entry name" value="SNase"/>
    <property type="match status" value="5"/>
</dbReference>
<dbReference type="Proteomes" id="UP000193560">
    <property type="component" value="Unassembled WGS sequence"/>
</dbReference>
<organism evidence="9 10">
    <name type="scientific">Absidia repens</name>
    <dbReference type="NCBI Taxonomy" id="90262"/>
    <lineage>
        <taxon>Eukaryota</taxon>
        <taxon>Fungi</taxon>
        <taxon>Fungi incertae sedis</taxon>
        <taxon>Mucoromycota</taxon>
        <taxon>Mucoromycotina</taxon>
        <taxon>Mucoromycetes</taxon>
        <taxon>Mucorales</taxon>
        <taxon>Cunninghamellaceae</taxon>
        <taxon>Absidia</taxon>
    </lineage>
</organism>
<dbReference type="GO" id="GO:0006402">
    <property type="term" value="P:mRNA catabolic process"/>
    <property type="evidence" value="ECO:0007669"/>
    <property type="project" value="UniProtKB-UniRule"/>
</dbReference>
<dbReference type="GO" id="GO:0031047">
    <property type="term" value="P:regulatory ncRNA-mediated gene silencing"/>
    <property type="evidence" value="ECO:0007669"/>
    <property type="project" value="UniProtKB-UniRule"/>
</dbReference>
<dbReference type="FunFam" id="2.30.30.140:FF:000018">
    <property type="entry name" value="Serine/threonine-protein kinase 31"/>
    <property type="match status" value="1"/>
</dbReference>
<proteinExistence type="predicted"/>
<keyword evidence="6" id="KW-0175">Coiled coil</keyword>
<dbReference type="PIRSF" id="PIRSF017179">
    <property type="entry name" value="RISC-Tudor-SN"/>
    <property type="match status" value="1"/>
</dbReference>
<dbReference type="EMBL" id="MCGE01000007">
    <property type="protein sequence ID" value="ORZ19881.1"/>
    <property type="molecule type" value="Genomic_DNA"/>
</dbReference>
<dbReference type="STRING" id="90262.A0A1X2IQX0"/>
<keyword evidence="2 5" id="KW-0963">Cytoplasm</keyword>
<dbReference type="SUPFAM" id="SSF50199">
    <property type="entry name" value="Staphylococcal nuclease"/>
    <property type="match status" value="5"/>
</dbReference>
<reference evidence="9 10" key="1">
    <citation type="submission" date="2016-07" db="EMBL/GenBank/DDBJ databases">
        <title>Pervasive Adenine N6-methylation of Active Genes in Fungi.</title>
        <authorList>
            <consortium name="DOE Joint Genome Institute"/>
            <person name="Mondo S.J."/>
            <person name="Dannebaum R.O."/>
            <person name="Kuo R.C."/>
            <person name="Labutti K."/>
            <person name="Haridas S."/>
            <person name="Kuo A."/>
            <person name="Salamov A."/>
            <person name="Ahrendt S.R."/>
            <person name="Lipzen A."/>
            <person name="Sullivan W."/>
            <person name="Andreopoulos W.B."/>
            <person name="Clum A."/>
            <person name="Lindquist E."/>
            <person name="Daum C."/>
            <person name="Ramamoorthy G.K."/>
            <person name="Gryganskyi A."/>
            <person name="Culley D."/>
            <person name="Magnuson J.K."/>
            <person name="James T.Y."/>
            <person name="O'Malley M.A."/>
            <person name="Stajich J.E."/>
            <person name="Spatafora J.W."/>
            <person name="Visel A."/>
            <person name="Grigoriev I.V."/>
        </authorList>
    </citation>
    <scope>NUCLEOTIDE SEQUENCE [LARGE SCALE GENOMIC DNA]</scope>
    <source>
        <strain evidence="9 10">NRRL 1336</strain>
    </source>
</reference>
<dbReference type="GO" id="GO:0005634">
    <property type="term" value="C:nucleus"/>
    <property type="evidence" value="ECO:0007669"/>
    <property type="project" value="TreeGrafter"/>
</dbReference>
<dbReference type="Pfam" id="PF00567">
    <property type="entry name" value="TUDOR"/>
    <property type="match status" value="1"/>
</dbReference>
<dbReference type="Gene3D" id="2.30.30.140">
    <property type="match status" value="1"/>
</dbReference>
<dbReference type="OrthoDB" id="10023235at2759"/>
<dbReference type="Gene3D" id="2.40.50.90">
    <property type="match status" value="5"/>
</dbReference>
<dbReference type="InterPro" id="IPR016685">
    <property type="entry name" value="Silence_cplx_Nase-comp_TudorSN"/>
</dbReference>
<dbReference type="SUPFAM" id="SSF63748">
    <property type="entry name" value="Tudor/PWWP/MBT"/>
    <property type="match status" value="1"/>
</dbReference>
<evidence type="ECO:0000256" key="1">
    <source>
        <dbReference type="ARBA" id="ARBA00004496"/>
    </source>
</evidence>
<dbReference type="GO" id="GO:0004518">
    <property type="term" value="F:nuclease activity"/>
    <property type="evidence" value="ECO:0007669"/>
    <property type="project" value="TreeGrafter"/>
</dbReference>
<evidence type="ECO:0000256" key="3">
    <source>
        <dbReference type="ARBA" id="ARBA00022553"/>
    </source>
</evidence>
<dbReference type="GO" id="GO:0003723">
    <property type="term" value="F:RNA binding"/>
    <property type="evidence" value="ECO:0007669"/>
    <property type="project" value="UniProtKB-UniRule"/>
</dbReference>
<sequence length="902" mass="99966">MTQHHKAAVKSVLSGDTVILRGKPRANGPPAERLLALSNVQAPRLGNTTRDDERFAFGAREYLRKLLVGKEVMFVPEYTITTTTPPREYGSILLANGDNVAHLGVQQGWLKVREGKSKASQDDEAHEQELDQLRSLEEEAQAAERGQWSTKSDGSRQVAYTMEQDGRNFLNTYKGKPLDAIIEQVRDASTYRILLLLPDQTQQIVTLFLSGIKAPSCKRDNLPSDQVDATPSEPFGEEAKFFVEVRLLQRGVKVILEGMSQGGNQNFVGSIQHPAGNISELLLSNGMAKCVDWSITMATGGPLPLRNAEKAAKDKKLRVWKDFVAKQKTNDATFDAQVIKIVTGDTLIVKTKEGVERKLQLASVKQAPRGVGSTAPGGSAKSRDVKEVGYQFEAREFLRKKLVGKQVHVVVDYKKPAQDGFEAKDCATIMVGNNDVAQQLLEKGLATAIRHRKDDDNRSHHYDQLLIAETKAQEQQKGVHSPKEQPIVRLVDASENMTKARQFLTSLKRNQRQNAVVDHVANGSRLFLWVPKENCRLSFVLAGIRAPRVGRNASEKSEPFGPEALAYVVDQCLQHDVEIEIENVDKTGAFIGNLFVKGDNLAVALLNKGYASVHEFSANESRYANHFFTAERNAKEAQQGLWHGYQGEAQPSAVSETKDAQAAAAVAQPRHEYIDMVISDMLSGSHFFIQIINPAEIKQLETLMKDLTLHYNKTRSEPAPRPRVGDIVSAKFTEDDCWYRAKVRRVSSEGIEVLYIDFGNSETIPSHRIQPLASQFKSLKPQAQEAVLSFVKCPQKESDYGIECMERFQDLTAGKQLVANVDAKENGVLCLTVYDPSHSTSAEASINLEMVRDGLAAVTPKVRYASAYPDIVKSLQEAEGAARRDRLGMFEYGDIAVADEEL</sequence>
<dbReference type="PROSITE" id="PS50830">
    <property type="entry name" value="TNASE_3"/>
    <property type="match status" value="4"/>
</dbReference>
<comment type="caution">
    <text evidence="9">The sequence shown here is derived from an EMBL/GenBank/DDBJ whole genome shotgun (WGS) entry which is preliminary data.</text>
</comment>
<evidence type="ECO:0000313" key="10">
    <source>
        <dbReference type="Proteomes" id="UP000193560"/>
    </source>
</evidence>
<feature type="domain" description="TNase-like" evidence="8">
    <location>
        <begin position="3"/>
        <end position="150"/>
    </location>
</feature>
<accession>A0A1X2IQX0</accession>
<feature type="domain" description="Tudor" evidence="7">
    <location>
        <begin position="721"/>
        <end position="779"/>
    </location>
</feature>
<dbReference type="SMART" id="SM00333">
    <property type="entry name" value="TUDOR"/>
    <property type="match status" value="1"/>
</dbReference>
<dbReference type="PROSITE" id="PS50304">
    <property type="entry name" value="TUDOR"/>
    <property type="match status" value="1"/>
</dbReference>
<protein>
    <recommendedName>
        <fullName evidence="11">Transcription factor</fullName>
    </recommendedName>
</protein>
<feature type="coiled-coil region" evidence="6">
    <location>
        <begin position="116"/>
        <end position="146"/>
    </location>
</feature>
<dbReference type="FunFam" id="2.40.50.90:FF:000001">
    <property type="entry name" value="Staphylococcal nuclease domain-containing protein"/>
    <property type="match status" value="1"/>
</dbReference>
<evidence type="ECO:0000259" key="7">
    <source>
        <dbReference type="PROSITE" id="PS50304"/>
    </source>
</evidence>
<evidence type="ECO:0000256" key="5">
    <source>
        <dbReference type="PIRNR" id="PIRNR017179"/>
    </source>
</evidence>
<feature type="domain" description="TNase-like" evidence="8">
    <location>
        <begin position="332"/>
        <end position="482"/>
    </location>
</feature>
<evidence type="ECO:0000256" key="6">
    <source>
        <dbReference type="SAM" id="Coils"/>
    </source>
</evidence>
<dbReference type="FunFam" id="2.40.50.90:FF:000002">
    <property type="entry name" value="Staphylococcal nuclease domain-containing protein"/>
    <property type="match status" value="1"/>
</dbReference>
<evidence type="ECO:0008006" key="11">
    <source>
        <dbReference type="Google" id="ProtNLM"/>
    </source>
</evidence>
<dbReference type="SMART" id="SM00318">
    <property type="entry name" value="SNc"/>
    <property type="match status" value="5"/>
</dbReference>
<name>A0A1X2IQX0_9FUNG</name>
<feature type="domain" description="TNase-like" evidence="8">
    <location>
        <begin position="511"/>
        <end position="644"/>
    </location>
</feature>
<dbReference type="GO" id="GO:0031332">
    <property type="term" value="C:RNAi effector complex"/>
    <property type="evidence" value="ECO:0007669"/>
    <property type="project" value="InterPro"/>
</dbReference>
<dbReference type="AlphaFoldDB" id="A0A1X2IQX0"/>
<evidence type="ECO:0000256" key="2">
    <source>
        <dbReference type="ARBA" id="ARBA00022490"/>
    </source>
</evidence>
<keyword evidence="3" id="KW-0597">Phosphoprotein</keyword>
<dbReference type="InterPro" id="IPR035437">
    <property type="entry name" value="SNase_OB-fold_sf"/>
</dbReference>
<keyword evidence="10" id="KW-1185">Reference proteome</keyword>
<dbReference type="FunFam" id="2.40.50.90:FF:000010">
    <property type="entry name" value="Ribonuclease"/>
    <property type="match status" value="1"/>
</dbReference>
<comment type="subcellular location">
    <subcellularLocation>
        <location evidence="1 5">Cytoplasm</location>
    </subcellularLocation>
</comment>
<dbReference type="PANTHER" id="PTHR12302">
    <property type="entry name" value="EBNA2 BINDING PROTEIN P100"/>
    <property type="match status" value="1"/>
</dbReference>
<dbReference type="GO" id="GO:0005829">
    <property type="term" value="C:cytosol"/>
    <property type="evidence" value="ECO:0007669"/>
    <property type="project" value="UniProtKB-UniRule"/>
</dbReference>
<dbReference type="InterPro" id="IPR016071">
    <property type="entry name" value="Staphylococal_nuclease_OB-fold"/>
</dbReference>
<evidence type="ECO:0000313" key="9">
    <source>
        <dbReference type="EMBL" id="ORZ19881.1"/>
    </source>
</evidence>
<feature type="domain" description="TNase-like" evidence="8">
    <location>
        <begin position="176"/>
        <end position="322"/>
    </location>
</feature>